<evidence type="ECO:0000259" key="11">
    <source>
        <dbReference type="Pfam" id="PF01529"/>
    </source>
</evidence>
<evidence type="ECO:0000313" key="12">
    <source>
        <dbReference type="EMBL" id="KWX13824.1"/>
    </source>
</evidence>
<reference evidence="12 13" key="1">
    <citation type="journal article" date="2015" name="Mol. Biochem. Parasitol.">
        <title>Identification of polymorphic genes for use in assemblage B genotyping assays through comparative genomics of multiple assemblage B Giardia duodenalis isolates.</title>
        <authorList>
            <person name="Wielinga C."/>
            <person name="Thompson R.C."/>
            <person name="Monis P."/>
            <person name="Ryan U."/>
        </authorList>
    </citation>
    <scope>NUCLEOTIDE SEQUENCE [LARGE SCALE GENOMIC DNA]</scope>
    <source>
        <strain evidence="12 13">BAH15c1</strain>
    </source>
</reference>
<dbReference type="OrthoDB" id="9909019at2759"/>
<comment type="subcellular location">
    <subcellularLocation>
        <location evidence="1">Endomembrane system</location>
        <topology evidence="1">Multi-pass membrane protein</topology>
    </subcellularLocation>
</comment>
<evidence type="ECO:0000256" key="10">
    <source>
        <dbReference type="RuleBase" id="RU079119"/>
    </source>
</evidence>
<evidence type="ECO:0000256" key="6">
    <source>
        <dbReference type="ARBA" id="ARBA00023139"/>
    </source>
</evidence>
<evidence type="ECO:0000256" key="9">
    <source>
        <dbReference type="ARBA" id="ARBA00048048"/>
    </source>
</evidence>
<feature type="transmembrane region" description="Helical" evidence="10">
    <location>
        <begin position="77"/>
        <end position="98"/>
    </location>
</feature>
<dbReference type="GO" id="GO:0019706">
    <property type="term" value="F:protein-cysteine S-palmitoyltransferase activity"/>
    <property type="evidence" value="ECO:0007669"/>
    <property type="project" value="UniProtKB-EC"/>
</dbReference>
<dbReference type="PANTHER" id="PTHR22883:SF43">
    <property type="entry name" value="PALMITOYLTRANSFERASE APP"/>
    <property type="match status" value="1"/>
</dbReference>
<evidence type="ECO:0000256" key="8">
    <source>
        <dbReference type="ARBA" id="ARBA00023315"/>
    </source>
</evidence>
<dbReference type="InterPro" id="IPR039859">
    <property type="entry name" value="PFA4/ZDH16/20/ERF2-like"/>
</dbReference>
<dbReference type="PROSITE" id="PS50216">
    <property type="entry name" value="DHHC"/>
    <property type="match status" value="1"/>
</dbReference>
<keyword evidence="5 10" id="KW-0472">Membrane</keyword>
<comment type="similarity">
    <text evidence="10">Belongs to the DHHC palmitoyltransferase family.</text>
</comment>
<evidence type="ECO:0000313" key="13">
    <source>
        <dbReference type="Proteomes" id="UP000070089"/>
    </source>
</evidence>
<comment type="catalytic activity">
    <reaction evidence="9 10">
        <text>L-cysteinyl-[protein] + hexadecanoyl-CoA = S-hexadecanoyl-L-cysteinyl-[protein] + CoA</text>
        <dbReference type="Rhea" id="RHEA:36683"/>
        <dbReference type="Rhea" id="RHEA-COMP:10131"/>
        <dbReference type="Rhea" id="RHEA-COMP:11032"/>
        <dbReference type="ChEBI" id="CHEBI:29950"/>
        <dbReference type="ChEBI" id="CHEBI:57287"/>
        <dbReference type="ChEBI" id="CHEBI:57379"/>
        <dbReference type="ChEBI" id="CHEBI:74151"/>
        <dbReference type="EC" id="2.3.1.225"/>
    </reaction>
</comment>
<dbReference type="GO" id="GO:0005794">
    <property type="term" value="C:Golgi apparatus"/>
    <property type="evidence" value="ECO:0007669"/>
    <property type="project" value="TreeGrafter"/>
</dbReference>
<evidence type="ECO:0000256" key="5">
    <source>
        <dbReference type="ARBA" id="ARBA00023136"/>
    </source>
</evidence>
<dbReference type="EMBL" id="JXTI01000054">
    <property type="protein sequence ID" value="KWX13824.1"/>
    <property type="molecule type" value="Genomic_DNA"/>
</dbReference>
<feature type="transmembrane region" description="Helical" evidence="10">
    <location>
        <begin position="219"/>
        <end position="245"/>
    </location>
</feature>
<feature type="transmembrane region" description="Helical" evidence="10">
    <location>
        <begin position="188"/>
        <end position="213"/>
    </location>
</feature>
<proteinExistence type="inferred from homology"/>
<dbReference type="EC" id="2.3.1.225" evidence="10"/>
<keyword evidence="8 10" id="KW-0012">Acyltransferase</keyword>
<comment type="domain">
    <text evidence="10">The DHHC domain is required for palmitoyltransferase activity.</text>
</comment>
<keyword evidence="2 10" id="KW-0808">Transferase</keyword>
<feature type="transmembrane region" description="Helical" evidence="10">
    <location>
        <begin position="51"/>
        <end position="71"/>
    </location>
</feature>
<evidence type="ECO:0000256" key="4">
    <source>
        <dbReference type="ARBA" id="ARBA00022989"/>
    </source>
</evidence>
<evidence type="ECO:0000256" key="1">
    <source>
        <dbReference type="ARBA" id="ARBA00004127"/>
    </source>
</evidence>
<keyword evidence="4 10" id="KW-1133">Transmembrane helix</keyword>
<dbReference type="Proteomes" id="UP000070089">
    <property type="component" value="Unassembled WGS sequence"/>
</dbReference>
<keyword evidence="3 10" id="KW-0812">Transmembrane</keyword>
<dbReference type="AlphaFoldDB" id="A0A132NUT9"/>
<evidence type="ECO:0000256" key="3">
    <source>
        <dbReference type="ARBA" id="ARBA00022692"/>
    </source>
</evidence>
<keyword evidence="7" id="KW-0449">Lipoprotein</keyword>
<dbReference type="Pfam" id="PF01529">
    <property type="entry name" value="DHHC"/>
    <property type="match status" value="1"/>
</dbReference>
<evidence type="ECO:0000256" key="7">
    <source>
        <dbReference type="ARBA" id="ARBA00023288"/>
    </source>
</evidence>
<sequence>MIASNIPLGHYYWVTTWLRKGYKMFSAKTAQLANQPHIPAINLSTRALKRLLMSGLLITGFSMAEFVYVLPVTSPTINPYIGYAVTVLTYSVSILLWLRLAFIDPGRLPHVHHSCDAESSTEVVTHAQTGIVFYAGGTIFDTSTCAICGMTLPPETDHCEETNECIVALDHYCPWVGLPIGMRNMLPFVVSLSSLCIHSIWCFFLGVVALVHASTVNDIILGITCLMGSFFGGAFTGGMWGWTLYDVLRDNSPRLYSLCNLQSQTEIRKDDSAHTRNCPKEVIESVHSFVESKMKWLKHPGLRRFVLGSYLPVLYYLSPEQAEYQAWAWTIVLCGTTPL</sequence>
<dbReference type="GO" id="GO:0005783">
    <property type="term" value="C:endoplasmic reticulum"/>
    <property type="evidence" value="ECO:0007669"/>
    <property type="project" value="TreeGrafter"/>
</dbReference>
<organism evidence="12 13">
    <name type="scientific">Giardia duodenalis assemblage B</name>
    <dbReference type="NCBI Taxonomy" id="1394984"/>
    <lineage>
        <taxon>Eukaryota</taxon>
        <taxon>Metamonada</taxon>
        <taxon>Diplomonadida</taxon>
        <taxon>Hexamitidae</taxon>
        <taxon>Giardiinae</taxon>
        <taxon>Giardia</taxon>
    </lineage>
</organism>
<accession>A0A132NUT9</accession>
<gene>
    <name evidence="12" type="ORF">QR46_2164</name>
</gene>
<comment type="caution">
    <text evidence="12">The sequence shown here is derived from an EMBL/GenBank/DDBJ whole genome shotgun (WGS) entry which is preliminary data.</text>
</comment>
<keyword evidence="6" id="KW-0564">Palmitate</keyword>
<feature type="domain" description="Palmitoyltransferase DHHC" evidence="11">
    <location>
        <begin position="142"/>
        <end position="250"/>
    </location>
</feature>
<protein>
    <recommendedName>
        <fullName evidence="10">Palmitoyltransferase</fullName>
        <ecNumber evidence="10">2.3.1.225</ecNumber>
    </recommendedName>
</protein>
<dbReference type="PANTHER" id="PTHR22883">
    <property type="entry name" value="ZINC FINGER DHHC DOMAIN CONTAINING PROTEIN"/>
    <property type="match status" value="1"/>
</dbReference>
<name>A0A132NUT9_GIAIN</name>
<dbReference type="VEuPathDB" id="GiardiaDB:QR46_2164"/>
<dbReference type="InterPro" id="IPR001594">
    <property type="entry name" value="Palmitoyltrfase_DHHC"/>
</dbReference>
<evidence type="ECO:0000256" key="2">
    <source>
        <dbReference type="ARBA" id="ARBA00022679"/>
    </source>
</evidence>
<dbReference type="GO" id="GO:0006612">
    <property type="term" value="P:protein targeting to membrane"/>
    <property type="evidence" value="ECO:0007669"/>
    <property type="project" value="TreeGrafter"/>
</dbReference>